<dbReference type="SUPFAM" id="SSF82282">
    <property type="entry name" value="Homocysteine S-methyltransferase"/>
    <property type="match status" value="1"/>
</dbReference>
<feature type="domain" description="AdoMet activation" evidence="27">
    <location>
        <begin position="907"/>
        <end position="1239"/>
    </location>
</feature>
<gene>
    <name evidence="30" type="ORF">HR45_10725</name>
</gene>
<feature type="domain" description="B12-binding" evidence="28">
    <location>
        <begin position="756"/>
        <end position="891"/>
    </location>
</feature>
<reference evidence="30 31" key="1">
    <citation type="submission" date="2014-06" db="EMBL/GenBank/DDBJ databases">
        <title>Shewanella sp. YQH10.</title>
        <authorList>
            <person name="Liu Y."/>
            <person name="Zeng R."/>
        </authorList>
    </citation>
    <scope>NUCLEOTIDE SEQUENCE [LARGE SCALE GENOMIC DNA]</scope>
    <source>
        <strain evidence="30 31">YQH10</strain>
    </source>
</reference>
<evidence type="ECO:0000259" key="28">
    <source>
        <dbReference type="PROSITE" id="PS51332"/>
    </source>
</evidence>
<evidence type="ECO:0000259" key="29">
    <source>
        <dbReference type="PROSITE" id="PS51337"/>
    </source>
</evidence>
<evidence type="ECO:0000256" key="2">
    <source>
        <dbReference type="ARBA" id="ARBA00001947"/>
    </source>
</evidence>
<dbReference type="SMART" id="SM01018">
    <property type="entry name" value="B12-binding_2"/>
    <property type="match status" value="1"/>
</dbReference>
<evidence type="ECO:0000256" key="3">
    <source>
        <dbReference type="ARBA" id="ARBA00001956"/>
    </source>
</evidence>
<evidence type="ECO:0000259" key="25">
    <source>
        <dbReference type="PROSITE" id="PS50970"/>
    </source>
</evidence>
<dbReference type="CDD" id="cd02069">
    <property type="entry name" value="methionine_synthase_B12_BD"/>
    <property type="match status" value="1"/>
</dbReference>
<dbReference type="RefSeq" id="WP_037442663.1">
    <property type="nucleotide sequence ID" value="NZ_JPEO01000006.1"/>
</dbReference>
<dbReference type="Gene3D" id="3.10.196.10">
    <property type="entry name" value="Vitamin B12-dependent methionine synthase, activation domain"/>
    <property type="match status" value="1"/>
</dbReference>
<keyword evidence="15 21" id="KW-0862">Zinc</keyword>
<feature type="binding site" evidence="23">
    <location>
        <position position="704"/>
    </location>
    <ligand>
        <name>methylcob(III)alamin</name>
        <dbReference type="ChEBI" id="CHEBI:28115"/>
    </ligand>
</feature>
<evidence type="ECO:0000259" key="27">
    <source>
        <dbReference type="PROSITE" id="PS50974"/>
    </source>
</evidence>
<feature type="binding site" evidence="22 24">
    <location>
        <position position="253"/>
    </location>
    <ligand>
        <name>Zn(2+)</name>
        <dbReference type="ChEBI" id="CHEBI:29105"/>
    </ligand>
</feature>
<feature type="domain" description="Pterin-binding" evidence="26">
    <location>
        <begin position="362"/>
        <end position="623"/>
    </location>
</feature>
<keyword evidence="17 21" id="KW-0170">Cobalt</keyword>
<comment type="similarity">
    <text evidence="5">Belongs to the vitamin-B12 dependent methionine synthase family.</text>
</comment>
<dbReference type="NCBIfam" id="TIGR02082">
    <property type="entry name" value="metH"/>
    <property type="match status" value="1"/>
</dbReference>
<dbReference type="SUPFAM" id="SSF51717">
    <property type="entry name" value="Dihydropteroate synthetase-like"/>
    <property type="match status" value="1"/>
</dbReference>
<dbReference type="UniPathway" id="UPA00051">
    <property type="reaction ID" value="UER00081"/>
</dbReference>
<evidence type="ECO:0000256" key="5">
    <source>
        <dbReference type="ARBA" id="ARBA00010398"/>
    </source>
</evidence>
<comment type="domain">
    <text evidence="21">Modular enzyme with four functionally distinct domains. The isolated Hcy-binding domain catalyzes methyl transfer from free methylcobalamin to homocysteine. The Hcy-binding domain in association with the pterin-binding domain catalyzes the methylation of cob(I)alamin by methyltetrahydrofolate and the methylation of homocysteine. The B12-binding domain binds the cofactor. The AdoMet activation domain binds S-adenosyl-L-methionine. Under aerobic conditions cob(I)alamin can be converted to inactive cob(II)alamin. Reductive methylation by S-adenosyl-L-methionine and flavodoxin regenerates methylcobalamin.</text>
</comment>
<dbReference type="PANTHER" id="PTHR45833">
    <property type="entry name" value="METHIONINE SYNTHASE"/>
    <property type="match status" value="1"/>
</dbReference>
<evidence type="ECO:0000313" key="30">
    <source>
        <dbReference type="EMBL" id="KFZ37479.1"/>
    </source>
</evidence>
<evidence type="ECO:0000256" key="19">
    <source>
        <dbReference type="ARBA" id="ARBA00031040"/>
    </source>
</evidence>
<dbReference type="FunFam" id="3.20.20.20:FF:000002">
    <property type="entry name" value="Methionine synthase"/>
    <property type="match status" value="1"/>
</dbReference>
<comment type="caution">
    <text evidence="30">The sequence shown here is derived from an EMBL/GenBank/DDBJ whole genome shotgun (WGS) entry which is preliminary data.</text>
</comment>
<dbReference type="Pfam" id="PF00809">
    <property type="entry name" value="Pterin_bind"/>
    <property type="match status" value="1"/>
</dbReference>
<dbReference type="Gene3D" id="3.20.20.20">
    <property type="entry name" value="Dihydropteroate synthase-like"/>
    <property type="match status" value="1"/>
</dbReference>
<evidence type="ECO:0000256" key="24">
    <source>
        <dbReference type="PROSITE-ProRule" id="PRU00333"/>
    </source>
</evidence>
<feature type="binding site" evidence="23">
    <location>
        <position position="818"/>
    </location>
    <ligand>
        <name>methylcob(III)alamin</name>
        <dbReference type="ChEBI" id="CHEBI:28115"/>
    </ligand>
</feature>
<dbReference type="InterPro" id="IPR011005">
    <property type="entry name" value="Dihydropteroate_synth-like_sf"/>
</dbReference>
<evidence type="ECO:0000256" key="8">
    <source>
        <dbReference type="ARBA" id="ARBA00022603"/>
    </source>
</evidence>
<evidence type="ECO:0000256" key="15">
    <source>
        <dbReference type="ARBA" id="ARBA00022833"/>
    </source>
</evidence>
<evidence type="ECO:0000256" key="20">
    <source>
        <dbReference type="NCBIfam" id="TIGR02082"/>
    </source>
</evidence>
<dbReference type="InterPro" id="IPR006158">
    <property type="entry name" value="Cobalamin-bd"/>
</dbReference>
<dbReference type="PROSITE" id="PS51332">
    <property type="entry name" value="B12_BINDING"/>
    <property type="match status" value="1"/>
</dbReference>
<evidence type="ECO:0000256" key="21">
    <source>
        <dbReference type="PIRNR" id="PIRNR000381"/>
    </source>
</evidence>
<dbReference type="GO" id="GO:0008705">
    <property type="term" value="F:methionine synthase activity"/>
    <property type="evidence" value="ECO:0007669"/>
    <property type="project" value="UniProtKB-UniRule"/>
</dbReference>
<dbReference type="Gene3D" id="3.40.50.280">
    <property type="entry name" value="Cobalamin-binding domain"/>
    <property type="match status" value="1"/>
</dbReference>
<dbReference type="Pfam" id="PF02574">
    <property type="entry name" value="S-methyl_trans"/>
    <property type="match status" value="1"/>
</dbReference>
<evidence type="ECO:0000256" key="9">
    <source>
        <dbReference type="ARBA" id="ARBA00022605"/>
    </source>
</evidence>
<organism evidence="30 31">
    <name type="scientific">Shewanella mangrovi</name>
    <dbReference type="NCBI Taxonomy" id="1515746"/>
    <lineage>
        <taxon>Bacteria</taxon>
        <taxon>Pseudomonadati</taxon>
        <taxon>Pseudomonadota</taxon>
        <taxon>Gammaproteobacteria</taxon>
        <taxon>Alteromonadales</taxon>
        <taxon>Shewanellaceae</taxon>
        <taxon>Shewanella</taxon>
    </lineage>
</organism>
<evidence type="ECO:0000256" key="22">
    <source>
        <dbReference type="PIRSR" id="PIRSR000381-1"/>
    </source>
</evidence>
<dbReference type="InterPro" id="IPR050554">
    <property type="entry name" value="Met_Synthase/Corrinoid"/>
</dbReference>
<dbReference type="SUPFAM" id="SSF52242">
    <property type="entry name" value="Cobalamin (vitamin B12)-binding domain"/>
    <property type="match status" value="1"/>
</dbReference>
<comment type="pathway">
    <text evidence="4 21">Amino-acid biosynthesis; L-methionine biosynthesis via de novo pathway; L-methionine from L-homocysteine (MetH route): step 1/1.</text>
</comment>
<dbReference type="SUPFAM" id="SSF47644">
    <property type="entry name" value="Methionine synthase domain"/>
    <property type="match status" value="1"/>
</dbReference>
<dbReference type="GO" id="GO:0050667">
    <property type="term" value="P:homocysteine metabolic process"/>
    <property type="evidence" value="ECO:0007669"/>
    <property type="project" value="TreeGrafter"/>
</dbReference>
<evidence type="ECO:0000256" key="18">
    <source>
        <dbReference type="ARBA" id="ARBA00025552"/>
    </source>
</evidence>
<keyword evidence="31" id="KW-1185">Reference proteome</keyword>
<keyword evidence="10 21" id="KW-0846">Cobalamin</keyword>
<comment type="catalytic activity">
    <reaction evidence="1 21">
        <text>(6S)-5-methyl-5,6,7,8-tetrahydrofolate + L-homocysteine = (6S)-5,6,7,8-tetrahydrofolate + L-methionine</text>
        <dbReference type="Rhea" id="RHEA:11172"/>
        <dbReference type="ChEBI" id="CHEBI:18608"/>
        <dbReference type="ChEBI" id="CHEBI:57453"/>
        <dbReference type="ChEBI" id="CHEBI:57844"/>
        <dbReference type="ChEBI" id="CHEBI:58199"/>
        <dbReference type="EC" id="2.1.1.13"/>
    </reaction>
</comment>
<evidence type="ECO:0000256" key="1">
    <source>
        <dbReference type="ARBA" id="ARBA00001700"/>
    </source>
</evidence>
<dbReference type="GO" id="GO:0008270">
    <property type="term" value="F:zinc ion binding"/>
    <property type="evidence" value="ECO:0007669"/>
    <property type="project" value="UniProtKB-UniRule"/>
</dbReference>
<evidence type="ECO:0000256" key="13">
    <source>
        <dbReference type="ARBA" id="ARBA00022723"/>
    </source>
</evidence>
<sequence>MATCKTPSAPVRQQLESTLSQRILIIDGAMGTMIQGYKLEEADYRGERFQDWHCDVKGNNDLLVLTQPDIIKAIHREYLEAGADIIETNSFNATTVAMADYDMQELVTEINFEAAKLARQAADEVAAATGIPRYVAGVLGPTNRTCSISPDVNDPGFRNIHFDELVTAYMQATEALINGGADIIMVETIFDTLNAKAALFAIDEVFEKLGQQLPVMISGTITDASGRTLTGQTTEAFYNSLRHIKPLSFGLNCALGPKELRPYVEELARISETFVSAHPNAGLPNEFGGYDETPAEMAEVIGQWAKEGLLNLVGGCCGTTPAHIKAIREAVEQYQPRALPDIPVASRLSGLEPLTIDRNSLFINVGERTNVTGSARFLRLIKEGDYETALDVARDQVENGAQIIDINMDEGMLDGVEVMTRFLYLIASEPDICKVPIMIDSSKWEVIEAGLKCIQGKGIVNSISLKEGEAKFIEQATLVKRYGAAAIIMAFDEQGQADTRARKTEICTRAYRILVDQVGFPPEDIIFDPNIFAVATGIDEHDNYAVDFIEAIKDIKATLPHAMISGGVSNVSFSFRGNNTVREAIHAVFLYHAIKAGMDMGIVNAGQLAIYDDIDPPLKERVEAVVLNLPCPVADSSNTEQLLEIAENYRGNGAGAAKPEEQEWRHWPVNKRLEHALVKGITEFIDEDTEEARQAATRPLDVIEGPLMDGMNVVGDLFGEGKMFLPQVVKSARVMKKAVAYLNPFIEAEKVEGQSNGKVLMVTVKGDVHDIGKNIVGVVLACNGYEVIDLGVMVPVEKIVETARKEKVDIIGMSGLITPSLDEMVHNVKTFEREGLTIPAIIGGATCSKIHTAVKIAPHYPHGAIYIADASRAVPMVSKLINDDTRQATIDATYQEYAVMREKRLSQTKRKKLASLEAARENRVTHDWAANPPIKPKQLGIQVFDDYPLTDLVDRIDWTPFFRAWELHGHYPEILEDKIVGEEAKKVFADGKAMLQKIIDEKWLTAKAVIGLFPANSVNFDDIELYSDDSRSEVLMTTHHLRMQIERVGNHNFCLSDFVAPKETGVADYMGGFAVTAGHGIDAHLERFEAAHDDYSAIMLKCLADRLAEAFAERMHERVRKEFWGYAADENLDNEALIREKYKGIRPAPGYPACPDHTEKGLLWDLLKPNECIDLNITESFAMYPTAAVSGWYFAHPQSRYFGVTNIGRDQVEDYARRKGMSIVETEKWLAPVLDYDPEQ</sequence>
<evidence type="ECO:0000256" key="14">
    <source>
        <dbReference type="ARBA" id="ARBA00022737"/>
    </source>
</evidence>
<accession>A0A094JHG7</accession>
<protein>
    <recommendedName>
        <fullName evidence="7 20">Methionine synthase</fullName>
        <ecNumber evidence="6 20">2.1.1.13</ecNumber>
    </recommendedName>
    <alternativeName>
        <fullName evidence="19 21">5-methyltetrahydrofolate--homocysteine methyltransferase</fullName>
    </alternativeName>
</protein>
<dbReference type="eggNOG" id="COG0646">
    <property type="taxonomic scope" value="Bacteria"/>
</dbReference>
<dbReference type="GO" id="GO:0031419">
    <property type="term" value="F:cobalamin binding"/>
    <property type="evidence" value="ECO:0007669"/>
    <property type="project" value="UniProtKB-UniRule"/>
</dbReference>
<evidence type="ECO:0000259" key="26">
    <source>
        <dbReference type="PROSITE" id="PS50972"/>
    </source>
</evidence>
<dbReference type="OrthoDB" id="9803687at2"/>
<dbReference type="NCBIfam" id="NF007024">
    <property type="entry name" value="PRK09490.1"/>
    <property type="match status" value="1"/>
</dbReference>
<evidence type="ECO:0000256" key="11">
    <source>
        <dbReference type="ARBA" id="ARBA00022679"/>
    </source>
</evidence>
<comment type="cofactor">
    <cofactor evidence="3 21 22">
        <name>methylcob(III)alamin</name>
        <dbReference type="ChEBI" id="CHEBI:28115"/>
    </cofactor>
</comment>
<feature type="binding site" evidence="23">
    <location>
        <position position="814"/>
    </location>
    <ligand>
        <name>methylcob(III)alamin</name>
        <dbReference type="ChEBI" id="CHEBI:28115"/>
    </ligand>
</feature>
<evidence type="ECO:0000313" key="31">
    <source>
        <dbReference type="Proteomes" id="UP000029264"/>
    </source>
</evidence>
<dbReference type="FunFam" id="3.20.20.330:FF:000001">
    <property type="entry name" value="Methionine synthase"/>
    <property type="match status" value="1"/>
</dbReference>
<dbReference type="Pfam" id="PF02310">
    <property type="entry name" value="B12-binding"/>
    <property type="match status" value="1"/>
</dbReference>
<dbReference type="PROSITE" id="PS50974">
    <property type="entry name" value="ADOMET_ACTIVATION"/>
    <property type="match status" value="1"/>
</dbReference>
<dbReference type="PROSITE" id="PS51337">
    <property type="entry name" value="B12_BINDING_NTER"/>
    <property type="match status" value="1"/>
</dbReference>
<dbReference type="FunFam" id="1.10.1240.10:FF:000001">
    <property type="entry name" value="Methionine synthase"/>
    <property type="match status" value="1"/>
</dbReference>
<dbReference type="PROSITE" id="PS50970">
    <property type="entry name" value="HCY"/>
    <property type="match status" value="1"/>
</dbReference>
<comment type="function">
    <text evidence="18 21">Catalyzes the transfer of a methyl group from methyl-cobalamin to homocysteine, yielding enzyme-bound cob(I)alamin and methionine. Subsequently, remethylates the cofactor using methyltetrahydrofolate.</text>
</comment>
<keyword evidence="16 21" id="KW-0486">Methionine biosynthesis</keyword>
<dbReference type="InterPro" id="IPR000489">
    <property type="entry name" value="Pterin-binding_dom"/>
</dbReference>
<feature type="domain" description="Hcy-binding" evidence="25">
    <location>
        <begin position="12"/>
        <end position="331"/>
    </location>
</feature>
<feature type="domain" description="B12-binding N-terminal" evidence="29">
    <location>
        <begin position="660"/>
        <end position="754"/>
    </location>
</feature>
<dbReference type="InterPro" id="IPR003759">
    <property type="entry name" value="Cbl-bd_cap"/>
</dbReference>
<evidence type="ECO:0000256" key="12">
    <source>
        <dbReference type="ARBA" id="ARBA00022691"/>
    </source>
</evidence>
<dbReference type="InterPro" id="IPR033706">
    <property type="entry name" value="Met_synthase_B12-bd"/>
</dbReference>
<feature type="binding site" evidence="23">
    <location>
        <begin position="1201"/>
        <end position="1202"/>
    </location>
    <ligand>
        <name>S-adenosyl-L-methionine</name>
        <dbReference type="ChEBI" id="CHEBI:59789"/>
    </ligand>
</feature>
<dbReference type="eggNOG" id="COG1410">
    <property type="taxonomic scope" value="Bacteria"/>
</dbReference>
<dbReference type="STRING" id="1515746.HR45_10725"/>
<feature type="binding site" description="axial binding residue" evidence="22">
    <location>
        <position position="769"/>
    </location>
    <ligand>
        <name>methylcob(III)alamin</name>
        <dbReference type="ChEBI" id="CHEBI:28115"/>
    </ligand>
    <ligandPart>
        <name>Co</name>
        <dbReference type="ChEBI" id="CHEBI:27638"/>
    </ligandPart>
</feature>
<dbReference type="InterPro" id="IPR037010">
    <property type="entry name" value="VitB12-dep_Met_synth_activ_sf"/>
</dbReference>
<dbReference type="Pfam" id="PF02965">
    <property type="entry name" value="Met_synt_B12"/>
    <property type="match status" value="1"/>
</dbReference>
<dbReference type="EMBL" id="JPEO01000006">
    <property type="protein sequence ID" value="KFZ37479.1"/>
    <property type="molecule type" value="Genomic_DNA"/>
</dbReference>
<feature type="binding site" evidence="22 24">
    <location>
        <position position="317"/>
    </location>
    <ligand>
        <name>Zn(2+)</name>
        <dbReference type="ChEBI" id="CHEBI:29105"/>
    </ligand>
</feature>
<keyword evidence="9 21" id="KW-0028">Amino-acid biosynthesis</keyword>
<evidence type="ECO:0000256" key="17">
    <source>
        <dbReference type="ARBA" id="ARBA00023285"/>
    </source>
</evidence>
<dbReference type="Gene3D" id="1.10.288.10">
    <property type="entry name" value="Cobalamin-dependent Methionine Synthase, domain 2"/>
    <property type="match status" value="1"/>
</dbReference>
<evidence type="ECO:0000256" key="6">
    <source>
        <dbReference type="ARBA" id="ARBA00012032"/>
    </source>
</evidence>
<proteinExistence type="inferred from homology"/>
<dbReference type="InterPro" id="IPR003726">
    <property type="entry name" value="HCY_dom"/>
</dbReference>
<feature type="binding site" evidence="23">
    <location>
        <begin position="766"/>
        <end position="770"/>
    </location>
    <ligand>
        <name>methylcob(III)alamin</name>
        <dbReference type="ChEBI" id="CHEBI:28115"/>
    </ligand>
</feature>
<evidence type="ECO:0000256" key="10">
    <source>
        <dbReference type="ARBA" id="ARBA00022628"/>
    </source>
</evidence>
<dbReference type="Gene3D" id="3.20.20.330">
    <property type="entry name" value="Homocysteine-binding-like domain"/>
    <property type="match status" value="1"/>
</dbReference>
<comment type="cofactor">
    <cofactor evidence="2 21 24">
        <name>Zn(2+)</name>
        <dbReference type="ChEBI" id="CHEBI:29105"/>
    </cofactor>
</comment>
<feature type="binding site" evidence="23">
    <location>
        <position position="870"/>
    </location>
    <ligand>
        <name>methylcob(III)alamin</name>
        <dbReference type="ChEBI" id="CHEBI:28115"/>
    </ligand>
</feature>
<evidence type="ECO:0000256" key="7">
    <source>
        <dbReference type="ARBA" id="ARBA00013998"/>
    </source>
</evidence>
<dbReference type="GO" id="GO:0032259">
    <property type="term" value="P:methylation"/>
    <property type="evidence" value="ECO:0007669"/>
    <property type="project" value="UniProtKB-KW"/>
</dbReference>
<dbReference type="EC" id="2.1.1.13" evidence="6 20"/>
<evidence type="ECO:0000256" key="16">
    <source>
        <dbReference type="ARBA" id="ARBA00023167"/>
    </source>
</evidence>
<keyword evidence="13 21" id="KW-0479">Metal-binding</keyword>
<dbReference type="AlphaFoldDB" id="A0A094JHG7"/>
<dbReference type="CDD" id="cd00740">
    <property type="entry name" value="MeTr"/>
    <property type="match status" value="1"/>
</dbReference>
<dbReference type="SUPFAM" id="SSF56507">
    <property type="entry name" value="Methionine synthase activation domain-like"/>
    <property type="match status" value="1"/>
</dbReference>
<dbReference type="InterPro" id="IPR036594">
    <property type="entry name" value="Meth_synthase_dom"/>
</dbReference>
<dbReference type="InterPro" id="IPR036589">
    <property type="entry name" value="HCY_dom_sf"/>
</dbReference>
<dbReference type="PIRSF" id="PIRSF000381">
    <property type="entry name" value="MetH"/>
    <property type="match status" value="1"/>
</dbReference>
<dbReference type="InterPro" id="IPR011822">
    <property type="entry name" value="MetH"/>
</dbReference>
<name>A0A094JHG7_9GAMM</name>
<feature type="binding site" evidence="23">
    <location>
        <position position="957"/>
    </location>
    <ligand>
        <name>S-adenosyl-L-methionine</name>
        <dbReference type="ChEBI" id="CHEBI:59789"/>
    </ligand>
</feature>
<keyword evidence="8 21" id="KW-0489">Methyltransferase</keyword>
<dbReference type="Proteomes" id="UP000029264">
    <property type="component" value="Unassembled WGS sequence"/>
</dbReference>
<dbReference type="InterPro" id="IPR036724">
    <property type="entry name" value="Cobalamin-bd_sf"/>
</dbReference>
<keyword evidence="14" id="KW-0677">Repeat</keyword>
<feature type="binding site" evidence="22 24">
    <location>
        <position position="316"/>
    </location>
    <ligand>
        <name>Zn(2+)</name>
        <dbReference type="ChEBI" id="CHEBI:29105"/>
    </ligand>
</feature>
<feature type="binding site" evidence="23">
    <location>
        <position position="1146"/>
    </location>
    <ligand>
        <name>S-adenosyl-L-methionine</name>
        <dbReference type="ChEBI" id="CHEBI:59789"/>
    </ligand>
</feature>
<dbReference type="GO" id="GO:0046653">
    <property type="term" value="P:tetrahydrofolate metabolic process"/>
    <property type="evidence" value="ECO:0007669"/>
    <property type="project" value="TreeGrafter"/>
</dbReference>
<dbReference type="InterPro" id="IPR004223">
    <property type="entry name" value="VitB12-dep_Met_synth_activ_dom"/>
</dbReference>
<dbReference type="Pfam" id="PF02607">
    <property type="entry name" value="B12-binding_2"/>
    <property type="match status" value="1"/>
</dbReference>
<dbReference type="PROSITE" id="PS50972">
    <property type="entry name" value="PTERIN_BINDING"/>
    <property type="match status" value="1"/>
</dbReference>
<dbReference type="GO" id="GO:0005829">
    <property type="term" value="C:cytosol"/>
    <property type="evidence" value="ECO:0007669"/>
    <property type="project" value="TreeGrafter"/>
</dbReference>
<keyword evidence="12 21" id="KW-0949">S-adenosyl-L-methionine</keyword>
<keyword evidence="11 21" id="KW-0808">Transferase</keyword>
<evidence type="ECO:0000256" key="4">
    <source>
        <dbReference type="ARBA" id="ARBA00005178"/>
    </source>
</evidence>
<dbReference type="Gene3D" id="1.10.1240.10">
    <property type="entry name" value="Methionine synthase domain"/>
    <property type="match status" value="1"/>
</dbReference>
<dbReference type="PANTHER" id="PTHR45833:SF1">
    <property type="entry name" value="METHIONINE SYNTHASE"/>
    <property type="match status" value="1"/>
</dbReference>
<evidence type="ECO:0000256" key="23">
    <source>
        <dbReference type="PIRSR" id="PIRSR000381-2"/>
    </source>
</evidence>